<evidence type="ECO:0000313" key="4">
    <source>
        <dbReference type="EMBL" id="MEQ0565414.1"/>
    </source>
</evidence>
<evidence type="ECO:0000256" key="2">
    <source>
        <dbReference type="SAM" id="MobiDB-lite"/>
    </source>
</evidence>
<accession>A0ABV0LSY0</accession>
<dbReference type="Proteomes" id="UP001440984">
    <property type="component" value="Unassembled WGS sequence"/>
</dbReference>
<dbReference type="SUPFAM" id="SSF51905">
    <property type="entry name" value="FAD/NAD(P)-binding domain"/>
    <property type="match status" value="1"/>
</dbReference>
<gene>
    <name evidence="4" type="ORF">ABJI51_40590</name>
</gene>
<evidence type="ECO:0000256" key="1">
    <source>
        <dbReference type="ARBA" id="ARBA00023002"/>
    </source>
</evidence>
<feature type="region of interest" description="Disordered" evidence="2">
    <location>
        <begin position="395"/>
        <end position="414"/>
    </location>
</feature>
<dbReference type="PRINTS" id="PR00420">
    <property type="entry name" value="RNGMNOXGNASE"/>
</dbReference>
<dbReference type="EMBL" id="JBDZYD010000020">
    <property type="protein sequence ID" value="MEQ0565414.1"/>
    <property type="molecule type" value="Genomic_DNA"/>
</dbReference>
<dbReference type="InterPro" id="IPR036188">
    <property type="entry name" value="FAD/NAD-bd_sf"/>
</dbReference>
<keyword evidence="5" id="KW-1185">Reference proteome</keyword>
<protein>
    <submittedName>
        <fullName evidence="4">NAD(P)/FAD-dependent oxidoreductase</fullName>
    </submittedName>
</protein>
<sequence length="414" mass="44096">MTDVLVCGAGVAGLSAACALGSLGLKVLVVDKQPGIRPVAKGEVFQPSAFPALQAWGALSRLGDQGALRLSRLVIRDGPGEPLLAIDYGGLPEGSRHLLAQDYAGILRALTGSLPATVELRRSTVVTELTGSGGRIDGAWLKEDGRPYRVRAGLVVAADGVSSALRKHARITGYRRAYRHRLATFEADGAAAEAFTAYRSPRGLRLVYPLPGGRVRVYVQTGPDELRGDPRRWYRDLAAEVPALDWLPPAARRPQSLPVARFLADRLVVPGLALAGDAAHVVHPMAAQGLGCAVADAESLAARIAEHWDGDFAAAVDRALPAYQADRLPALVHNQRMSHRAARLITNTSPLGRRLGTHALHRTAANPRLVHLMAYNMAGLGIRPFSPADRLRQFGLLPHDRPRPAKAAAGAHPG</sequence>
<dbReference type="PANTHER" id="PTHR43476">
    <property type="entry name" value="3-(3-HYDROXY-PHENYL)PROPIONATE/3-HYDROXYCINNAMIC ACID HYDROXYLASE"/>
    <property type="match status" value="1"/>
</dbReference>
<dbReference type="Pfam" id="PF01494">
    <property type="entry name" value="FAD_binding_3"/>
    <property type="match status" value="1"/>
</dbReference>
<keyword evidence="1" id="KW-0560">Oxidoreductase</keyword>
<dbReference type="InterPro" id="IPR050631">
    <property type="entry name" value="PheA/TfdB_FAD_monoxygenase"/>
</dbReference>
<name>A0ABV0LSY0_9PSEU</name>
<evidence type="ECO:0000313" key="5">
    <source>
        <dbReference type="Proteomes" id="UP001440984"/>
    </source>
</evidence>
<evidence type="ECO:0000259" key="3">
    <source>
        <dbReference type="Pfam" id="PF01494"/>
    </source>
</evidence>
<feature type="domain" description="FAD-binding" evidence="3">
    <location>
        <begin position="2"/>
        <end position="330"/>
    </location>
</feature>
<organism evidence="4 5">
    <name type="scientific">Amycolatopsis melonis</name>
    <dbReference type="NCBI Taxonomy" id="3156488"/>
    <lineage>
        <taxon>Bacteria</taxon>
        <taxon>Bacillati</taxon>
        <taxon>Actinomycetota</taxon>
        <taxon>Actinomycetes</taxon>
        <taxon>Pseudonocardiales</taxon>
        <taxon>Pseudonocardiaceae</taxon>
        <taxon>Amycolatopsis</taxon>
    </lineage>
</organism>
<comment type="caution">
    <text evidence="4">The sequence shown here is derived from an EMBL/GenBank/DDBJ whole genome shotgun (WGS) entry which is preliminary data.</text>
</comment>
<dbReference type="Gene3D" id="3.50.50.60">
    <property type="entry name" value="FAD/NAD(P)-binding domain"/>
    <property type="match status" value="2"/>
</dbReference>
<proteinExistence type="predicted"/>
<dbReference type="RefSeq" id="WP_348956502.1">
    <property type="nucleotide sequence ID" value="NZ_JBDZYD010000020.1"/>
</dbReference>
<dbReference type="InterPro" id="IPR002938">
    <property type="entry name" value="FAD-bd"/>
</dbReference>
<reference evidence="4 5" key="1">
    <citation type="submission" date="2024-05" db="EMBL/GenBank/DDBJ databases">
        <authorList>
            <person name="Zhao H."/>
            <person name="Xu Y."/>
            <person name="Lin S."/>
            <person name="Spain J.C."/>
            <person name="Zhou N.-Y."/>
        </authorList>
    </citation>
    <scope>NUCLEOTIDE SEQUENCE [LARGE SCALE GENOMIC DNA]</scope>
    <source>
        <strain evidence="4 5">NEAU-NG30</strain>
    </source>
</reference>
<dbReference type="PANTHER" id="PTHR43476:SF5">
    <property type="entry name" value="FAD-DEPENDENT MONOOXYGENASE"/>
    <property type="match status" value="1"/>
</dbReference>